<gene>
    <name evidence="9" type="primary">LOC106815884</name>
</gene>
<proteinExistence type="predicted"/>
<keyword evidence="3 6" id="KW-1133">Transmembrane helix</keyword>
<dbReference type="PROSITE" id="PS50261">
    <property type="entry name" value="G_PROTEIN_RECEP_F2_4"/>
    <property type="match status" value="1"/>
</dbReference>
<feature type="transmembrane region" description="Helical" evidence="6">
    <location>
        <begin position="66"/>
        <end position="88"/>
    </location>
</feature>
<protein>
    <submittedName>
        <fullName evidence="9">Cadherin EGF LAG seven-pass G-type receptor 1-like isoform X1</fullName>
    </submittedName>
</protein>
<feature type="region of interest" description="Disordered" evidence="5">
    <location>
        <begin position="253"/>
        <end position="526"/>
    </location>
</feature>
<keyword evidence="4 6" id="KW-0472">Membrane</keyword>
<keyword evidence="2 6" id="KW-0812">Transmembrane</keyword>
<feature type="compositionally biased region" description="Polar residues" evidence="5">
    <location>
        <begin position="335"/>
        <end position="344"/>
    </location>
</feature>
<dbReference type="Pfam" id="PF00002">
    <property type="entry name" value="7tm_2"/>
    <property type="match status" value="1"/>
</dbReference>
<feature type="compositionally biased region" description="Basic and acidic residues" evidence="5">
    <location>
        <begin position="423"/>
        <end position="433"/>
    </location>
</feature>
<dbReference type="Gene3D" id="1.20.1070.10">
    <property type="entry name" value="Rhodopsin 7-helix transmembrane proteins"/>
    <property type="match status" value="1"/>
</dbReference>
<feature type="region of interest" description="Disordered" evidence="5">
    <location>
        <begin position="173"/>
        <end position="233"/>
    </location>
</feature>
<reference evidence="9" key="1">
    <citation type="submission" date="2025-08" db="UniProtKB">
        <authorList>
            <consortium name="RefSeq"/>
        </authorList>
    </citation>
    <scope>IDENTIFICATION</scope>
</reference>
<evidence type="ECO:0000256" key="5">
    <source>
        <dbReference type="SAM" id="MobiDB-lite"/>
    </source>
</evidence>
<feature type="compositionally biased region" description="Low complexity" evidence="5">
    <location>
        <begin position="173"/>
        <end position="186"/>
    </location>
</feature>
<comment type="subcellular location">
    <subcellularLocation>
        <location evidence="1">Membrane</location>
        <topology evidence="1">Multi-pass membrane protein</topology>
    </subcellularLocation>
</comment>
<evidence type="ECO:0000256" key="3">
    <source>
        <dbReference type="ARBA" id="ARBA00022989"/>
    </source>
</evidence>
<dbReference type="InterPro" id="IPR017981">
    <property type="entry name" value="GPCR_2-like_7TM"/>
</dbReference>
<dbReference type="InterPro" id="IPR000832">
    <property type="entry name" value="GPCR_2_secretin-like"/>
</dbReference>
<feature type="domain" description="G-protein coupled receptors family 2 profile 2" evidence="7">
    <location>
        <begin position="1"/>
        <end position="118"/>
    </location>
</feature>
<dbReference type="PANTHER" id="PTHR12011:SF471">
    <property type="entry name" value="G-PROTEIN COUPLED RECEPTORS FAMILY 2 PROFILE 2 DOMAIN-CONTAINING PROTEIN"/>
    <property type="match status" value="1"/>
</dbReference>
<evidence type="ECO:0000256" key="4">
    <source>
        <dbReference type="ARBA" id="ARBA00023136"/>
    </source>
</evidence>
<feature type="compositionally biased region" description="Acidic residues" evidence="5">
    <location>
        <begin position="284"/>
        <end position="294"/>
    </location>
</feature>
<sequence length="526" mass="56765">MGFYTLYFIFCRSCWLSTEDSLIWSFVGPVCAIVAMNIVTLILAMQVMLKSTKTDMEYQFSIVRTGLKLGVILLPLLGTTMAFGLLAVNRNINTFHYLFAIFTLFQGLSILIFHCLFNKRVRVELSRQWARCRGQEEEFDDVSPTGSRAQQRSALAYHNHALDGLQRINIGVSTTSTTSHSTGKTESLTRLYRPDGGATFGRSTSTSTSGQLPSVAERRERPPGGAGGGGALVYQNNNVSAFHNADTGEVCHPKQQRNRHHAVPESDSELSDADLELASSHSSDEEEEEEGEGVVEEKPKNDWKNIPTKPGVAAGSGEVGPGQLARMYGGPTYSPAHSTPNTGLTYPRTASMGVRAGEGGVPPVPSYRQPLQLGSSFPRATKPPRFWEPDGASRVHSPSNLAGSRSSADGKVRTPISDIDIEDYLHKYPDRTYEAGNSTVAPPRGGSNYPDRTYGAGDPTVAPPRGGSNYPDRTYGAGNPTVAPPRGGSKYLPPLMATTRSRLPLNALPQNGAPDSDSEGSNETPV</sequence>
<dbReference type="GeneID" id="106815884"/>
<dbReference type="RefSeq" id="XP_014675894.1">
    <property type="nucleotide sequence ID" value="XM_014820408.1"/>
</dbReference>
<feature type="compositionally biased region" description="Acidic residues" evidence="5">
    <location>
        <begin position="266"/>
        <end position="275"/>
    </location>
</feature>
<dbReference type="PANTHER" id="PTHR12011">
    <property type="entry name" value="ADHESION G-PROTEIN COUPLED RECEPTOR"/>
    <property type="match status" value="1"/>
</dbReference>
<accession>A0ABM1EUM3</accession>
<evidence type="ECO:0000259" key="7">
    <source>
        <dbReference type="PROSITE" id="PS50261"/>
    </source>
</evidence>
<feature type="transmembrane region" description="Helical" evidence="6">
    <location>
        <begin position="94"/>
        <end position="117"/>
    </location>
</feature>
<dbReference type="PRINTS" id="PR00249">
    <property type="entry name" value="GPCRSECRETIN"/>
</dbReference>
<feature type="compositionally biased region" description="Low complexity" evidence="5">
    <location>
        <begin position="196"/>
        <end position="210"/>
    </location>
</feature>
<evidence type="ECO:0000313" key="9">
    <source>
        <dbReference type="RefSeq" id="XP_014675894.1"/>
    </source>
</evidence>
<organism evidence="8 9">
    <name type="scientific">Priapulus caudatus</name>
    <name type="common">Priapulid worm</name>
    <dbReference type="NCBI Taxonomy" id="37621"/>
    <lineage>
        <taxon>Eukaryota</taxon>
        <taxon>Metazoa</taxon>
        <taxon>Ecdysozoa</taxon>
        <taxon>Scalidophora</taxon>
        <taxon>Priapulida</taxon>
        <taxon>Priapulimorpha</taxon>
        <taxon>Priapulimorphida</taxon>
        <taxon>Priapulidae</taxon>
        <taxon>Priapulus</taxon>
    </lineage>
</organism>
<feature type="transmembrane region" description="Helical" evidence="6">
    <location>
        <begin position="22"/>
        <end position="45"/>
    </location>
</feature>
<feature type="compositionally biased region" description="Polar residues" evidence="5">
    <location>
        <begin position="396"/>
        <end position="407"/>
    </location>
</feature>
<name>A0ABM1EUM3_PRICU</name>
<evidence type="ECO:0000256" key="1">
    <source>
        <dbReference type="ARBA" id="ARBA00004141"/>
    </source>
</evidence>
<dbReference type="Proteomes" id="UP000695022">
    <property type="component" value="Unplaced"/>
</dbReference>
<evidence type="ECO:0000256" key="2">
    <source>
        <dbReference type="ARBA" id="ARBA00022692"/>
    </source>
</evidence>
<keyword evidence="8" id="KW-1185">Reference proteome</keyword>
<evidence type="ECO:0000256" key="6">
    <source>
        <dbReference type="SAM" id="Phobius"/>
    </source>
</evidence>
<evidence type="ECO:0000313" key="8">
    <source>
        <dbReference type="Proteomes" id="UP000695022"/>
    </source>
</evidence>